<dbReference type="AlphaFoldDB" id="E7QVW3"/>
<proteinExistence type="predicted"/>
<keyword evidence="1" id="KW-0472">Membrane</keyword>
<keyword evidence="1" id="KW-0812">Transmembrane</keyword>
<dbReference type="PATRIC" id="fig|797209.4.peg.2909"/>
<dbReference type="GeneID" id="300004673"/>
<protein>
    <submittedName>
        <fullName evidence="2">Uncharacterized protein</fullName>
    </submittedName>
</protein>
<gene>
    <name evidence="3" type="ORF">SAMN05444342_3099</name>
    <name evidence="2" type="ORF">ZOD2009_14756</name>
</gene>
<feature type="transmembrane region" description="Helical" evidence="1">
    <location>
        <begin position="20"/>
        <end position="42"/>
    </location>
</feature>
<dbReference type="Proteomes" id="UP000003751">
    <property type="component" value="Unassembled WGS sequence"/>
</dbReference>
<evidence type="ECO:0000313" key="2">
    <source>
        <dbReference type="EMBL" id="EFW91376.1"/>
    </source>
</evidence>
<reference evidence="2 4" key="1">
    <citation type="journal article" date="2014" name="ISME J.">
        <title>Trehalose/2-sulfotrehalose biosynthesis and glycine-betaine uptake are widely spread mechanisms for osmoadaptation in the Halobacteriales.</title>
        <authorList>
            <person name="Youssef N.H."/>
            <person name="Savage-Ashlock K.N."/>
            <person name="McCully A.L."/>
            <person name="Luedtke B."/>
            <person name="Shaw E.I."/>
            <person name="Hoff W.D."/>
            <person name="Elshahed M.S."/>
        </authorList>
    </citation>
    <scope>NUCLEOTIDE SEQUENCE [LARGE SCALE GENOMIC DNA]</scope>
    <source>
        <strain evidence="2 4">DX253</strain>
    </source>
</reference>
<dbReference type="RefSeq" id="WP_007981049.1">
    <property type="nucleotide sequence ID" value="NZ_AEMG01000015.1"/>
</dbReference>
<evidence type="ECO:0000313" key="4">
    <source>
        <dbReference type="Proteomes" id="UP000003751"/>
    </source>
</evidence>
<reference evidence="3" key="3">
    <citation type="submission" date="2016-11" db="EMBL/GenBank/DDBJ databases">
        <authorList>
            <person name="Jaros S."/>
            <person name="Januszkiewicz K."/>
            <person name="Wedrychowicz H."/>
        </authorList>
    </citation>
    <scope>NUCLEOTIDE SEQUENCE [LARGE SCALE GENOMIC DNA]</scope>
    <source>
        <strain evidence="3">DX253</strain>
    </source>
</reference>
<dbReference type="EMBL" id="AEMG01000015">
    <property type="protein sequence ID" value="EFW91376.1"/>
    <property type="molecule type" value="Genomic_DNA"/>
</dbReference>
<keyword evidence="1" id="KW-1133">Transmembrane helix</keyword>
<dbReference type="Proteomes" id="UP000184203">
    <property type="component" value="Unassembled WGS sequence"/>
</dbReference>
<dbReference type="STRING" id="797209.GCA_000376445_03463"/>
<accession>E7QVW3</accession>
<sequence>MTLSPFIPLHPGSPPTPVPHWVVLIAAVLVLWVVIAGGVVVIDRLFDRLPWTT</sequence>
<organism evidence="2 4">
    <name type="scientific">Haladaptatus paucihalophilus DX253</name>
    <dbReference type="NCBI Taxonomy" id="797209"/>
    <lineage>
        <taxon>Archaea</taxon>
        <taxon>Methanobacteriati</taxon>
        <taxon>Methanobacteriota</taxon>
        <taxon>Stenosarchaea group</taxon>
        <taxon>Halobacteria</taxon>
        <taxon>Halobacteriales</taxon>
        <taxon>Haladaptataceae</taxon>
        <taxon>Haladaptatus</taxon>
    </lineage>
</organism>
<name>E7QVW3_HALPU</name>
<evidence type="ECO:0000256" key="1">
    <source>
        <dbReference type="SAM" id="Phobius"/>
    </source>
</evidence>
<dbReference type="EMBL" id="FRAN01000004">
    <property type="protein sequence ID" value="SHL12294.1"/>
    <property type="molecule type" value="Genomic_DNA"/>
</dbReference>
<keyword evidence="5" id="KW-1185">Reference proteome</keyword>
<evidence type="ECO:0000313" key="5">
    <source>
        <dbReference type="Proteomes" id="UP000184203"/>
    </source>
</evidence>
<reference evidence="5" key="2">
    <citation type="submission" date="2016-11" db="EMBL/GenBank/DDBJ databases">
        <authorList>
            <person name="Varghese N."/>
            <person name="Submissions S."/>
        </authorList>
    </citation>
    <scope>NUCLEOTIDE SEQUENCE [LARGE SCALE GENOMIC DNA]</scope>
    <source>
        <strain evidence="5">DX253</strain>
    </source>
</reference>
<evidence type="ECO:0000313" key="3">
    <source>
        <dbReference type="EMBL" id="SHL12294.1"/>
    </source>
</evidence>